<name>A0A818N733_9BILA</name>
<keyword evidence="6" id="KW-0472">Membrane</keyword>
<keyword evidence="6" id="KW-1133">Transmembrane helix</keyword>
<proteinExistence type="predicted"/>
<feature type="disulfide bond" evidence="4">
    <location>
        <begin position="814"/>
        <end position="823"/>
    </location>
</feature>
<dbReference type="GO" id="GO:0008270">
    <property type="term" value="F:zinc ion binding"/>
    <property type="evidence" value="ECO:0007669"/>
    <property type="project" value="UniProtKB-KW"/>
</dbReference>
<dbReference type="Gene3D" id="2.40.10.500">
    <property type="match status" value="3"/>
</dbReference>
<evidence type="ECO:0000256" key="5">
    <source>
        <dbReference type="PROSITE-ProRule" id="PRU00504"/>
    </source>
</evidence>
<feature type="repeat" description="NHL" evidence="5">
    <location>
        <begin position="284"/>
        <end position="321"/>
    </location>
</feature>
<feature type="domain" description="EGF-like" evidence="7">
    <location>
        <begin position="787"/>
        <end position="824"/>
    </location>
</feature>
<dbReference type="EMBL" id="CAJOBB010000181">
    <property type="protein sequence ID" value="CAF3599668.1"/>
    <property type="molecule type" value="Genomic_DNA"/>
</dbReference>
<dbReference type="GO" id="GO:0005509">
    <property type="term" value="F:calcium ion binding"/>
    <property type="evidence" value="ECO:0007669"/>
    <property type="project" value="InterPro"/>
</dbReference>
<keyword evidence="6" id="KW-0812">Transmembrane</keyword>
<evidence type="ECO:0000256" key="3">
    <source>
        <dbReference type="ARBA" id="ARBA00023157"/>
    </source>
</evidence>
<comment type="caution">
    <text evidence="4">Lacks conserved residue(s) required for the propagation of feature annotation.</text>
</comment>
<sequence length="956" mass="104986">MIQCGANVNGIHNNWPFGRPLHAIATCSNIDIAKPIIELFLAQGAHADSIDSRGNLPQDLASQPAVKELLRSTRKLSLKCRCAQIIVSTRINYQNYLSSNLVIFQDMSSDVNIGGSGSEINLSPRASWNQTGITIIGSPNGTAGSSLFQLSSPYGISIVYNDVLYISDTANDRIVVVDLDHTDNVSFIGSGPGTNLGEFDGPFGISTTNTSLYVIDFGNDRVQKMLLNGSNPIRIPGITHFNRPHYLFVDNNDNIYLSDTFNHTVLLFLPNSTNGTIVAGGIIYGSNDDQLFFPNGIFVNSNGTLYIADHQNHRIMKWFSGASSGVRVAGNGTGGSSLTQLYLPMDVIVDTNEYMYISDAGNSRVMRWIPNSTYGDCIIGCTGTSGVASTQLNYPVCLAFDSKGSLYVNDYANNRIQKFQYQVPFYNQPKFSPCALWNSTVITFENSNRIGTNPYDLFIDTSNTVYILEQSLDRVQIWTEGDTIPTRNISNSMNDSFSIFVTSNGDIYIDNGSPNHRVDRWINNATNSTPAMYIQGTCYSLFVDSNNSFYCSLGDLHKVIKRSTYNEINQTTIVAGNGTAGLGLNMLNSPRGIFVDIKFNLYVADCINDRVQLFQFGQLNGTTVVGHGANNTIDLDCPVGIVFDDDGYLFISDSQNNRIIGSSSNGFRCIIGCISTSGSASNQLNHPQMISFDSYGNLYVVDAYNDRIQKFLLTSNTCVQQSSPSFFVTFTCPNTTAIGLNCNTSSSPCDILKPCENNGTCNDINTTISAYNCSCPSGFVGTQCQIDNRPCKSNTCWNNGICNETSTTTFHCSCATGWEGINCETKIDYCHDIVCQNNGICRSSYLNYTCECLGDNYSGRYCEITSNKAATHQRVSKSIGFIAIIAMISTAMFIIIMDILKYCFGVDPISKKRKDTRKQKQSKKRKHPGVCRYARGNRSIPRPIKPSIPTIVEAII</sequence>
<organism evidence="8 9">
    <name type="scientific">Adineta steineri</name>
    <dbReference type="NCBI Taxonomy" id="433720"/>
    <lineage>
        <taxon>Eukaryota</taxon>
        <taxon>Metazoa</taxon>
        <taxon>Spiralia</taxon>
        <taxon>Gnathifera</taxon>
        <taxon>Rotifera</taxon>
        <taxon>Eurotatoria</taxon>
        <taxon>Bdelloidea</taxon>
        <taxon>Adinetida</taxon>
        <taxon>Adinetidae</taxon>
        <taxon>Adineta</taxon>
    </lineage>
</organism>
<dbReference type="InterPro" id="IPR050952">
    <property type="entry name" value="TRIM-NHL_E3_ligases"/>
</dbReference>
<dbReference type="InterPro" id="IPR001258">
    <property type="entry name" value="NHL_repeat"/>
</dbReference>
<feature type="domain" description="EGF-like" evidence="7">
    <location>
        <begin position="826"/>
        <end position="863"/>
    </location>
</feature>
<dbReference type="SUPFAM" id="SSF101898">
    <property type="entry name" value="NHL repeat"/>
    <property type="match status" value="2"/>
</dbReference>
<dbReference type="InterPro" id="IPR000742">
    <property type="entry name" value="EGF"/>
</dbReference>
<feature type="transmembrane region" description="Helical" evidence="6">
    <location>
        <begin position="879"/>
        <end position="904"/>
    </location>
</feature>
<keyword evidence="1 4" id="KW-0245">EGF-like domain</keyword>
<dbReference type="PANTHER" id="PTHR24104">
    <property type="entry name" value="E3 UBIQUITIN-PROTEIN LIGASE NHLRC1-RELATED"/>
    <property type="match status" value="1"/>
</dbReference>
<dbReference type="InterPro" id="IPR011042">
    <property type="entry name" value="6-blade_b-propeller_TolB-like"/>
</dbReference>
<dbReference type="PANTHER" id="PTHR24104:SF25">
    <property type="entry name" value="PROTEIN LIN-41"/>
    <property type="match status" value="1"/>
</dbReference>
<dbReference type="PROSITE" id="PS50026">
    <property type="entry name" value="EGF_3"/>
    <property type="match status" value="3"/>
</dbReference>
<feature type="domain" description="EGF-like" evidence="7">
    <location>
        <begin position="745"/>
        <end position="785"/>
    </location>
</feature>
<evidence type="ECO:0000256" key="4">
    <source>
        <dbReference type="PROSITE-ProRule" id="PRU00076"/>
    </source>
</evidence>
<evidence type="ECO:0000256" key="1">
    <source>
        <dbReference type="ARBA" id="ARBA00022536"/>
    </source>
</evidence>
<evidence type="ECO:0000256" key="2">
    <source>
        <dbReference type="ARBA" id="ARBA00022737"/>
    </source>
</evidence>
<dbReference type="Pfam" id="PF00008">
    <property type="entry name" value="EGF"/>
    <property type="match status" value="2"/>
</dbReference>
<feature type="repeat" description="NHL" evidence="5">
    <location>
        <begin position="383"/>
        <end position="422"/>
    </location>
</feature>
<dbReference type="AlphaFoldDB" id="A0A818N733"/>
<dbReference type="Pfam" id="PF01436">
    <property type="entry name" value="NHL"/>
    <property type="match status" value="1"/>
</dbReference>
<reference evidence="8" key="1">
    <citation type="submission" date="2021-02" db="EMBL/GenBank/DDBJ databases">
        <authorList>
            <person name="Nowell W R."/>
        </authorList>
    </citation>
    <scope>NUCLEOTIDE SEQUENCE</scope>
</reference>
<gene>
    <name evidence="8" type="ORF">KXQ929_LOCUS5064</name>
</gene>
<evidence type="ECO:0000259" key="7">
    <source>
        <dbReference type="PROSITE" id="PS50026"/>
    </source>
</evidence>
<dbReference type="InterPro" id="IPR001881">
    <property type="entry name" value="EGF-like_Ca-bd_dom"/>
</dbReference>
<dbReference type="Gene3D" id="2.120.10.30">
    <property type="entry name" value="TolB, C-terminal domain"/>
    <property type="match status" value="2"/>
</dbReference>
<dbReference type="PROSITE" id="PS00022">
    <property type="entry name" value="EGF_1"/>
    <property type="match status" value="2"/>
</dbReference>
<dbReference type="PROSITE" id="PS51125">
    <property type="entry name" value="NHL"/>
    <property type="match status" value="2"/>
</dbReference>
<evidence type="ECO:0000256" key="6">
    <source>
        <dbReference type="SAM" id="Phobius"/>
    </source>
</evidence>
<keyword evidence="3 4" id="KW-1015">Disulfide bond</keyword>
<dbReference type="Proteomes" id="UP000663868">
    <property type="component" value="Unassembled WGS sequence"/>
</dbReference>
<dbReference type="PROSITE" id="PS01186">
    <property type="entry name" value="EGF_2"/>
    <property type="match status" value="2"/>
</dbReference>
<accession>A0A818N733</accession>
<dbReference type="SUPFAM" id="SSF57196">
    <property type="entry name" value="EGF/Laminin"/>
    <property type="match status" value="3"/>
</dbReference>
<evidence type="ECO:0000313" key="8">
    <source>
        <dbReference type="EMBL" id="CAF3599668.1"/>
    </source>
</evidence>
<evidence type="ECO:0000313" key="9">
    <source>
        <dbReference type="Proteomes" id="UP000663868"/>
    </source>
</evidence>
<dbReference type="SMART" id="SM00181">
    <property type="entry name" value="EGF"/>
    <property type="match status" value="3"/>
</dbReference>
<dbReference type="CDD" id="cd05819">
    <property type="entry name" value="NHL"/>
    <property type="match status" value="2"/>
</dbReference>
<protein>
    <recommendedName>
        <fullName evidence="7">EGF-like domain-containing protein</fullName>
    </recommendedName>
</protein>
<dbReference type="FunFam" id="2.10.25.10:FF:000118">
    <property type="entry name" value="protein delta homolog 2"/>
    <property type="match status" value="1"/>
</dbReference>
<dbReference type="SMART" id="SM00179">
    <property type="entry name" value="EGF_CA"/>
    <property type="match status" value="3"/>
</dbReference>
<comment type="caution">
    <text evidence="8">The sequence shown here is derived from an EMBL/GenBank/DDBJ whole genome shotgun (WGS) entry which is preliminary data.</text>
</comment>
<keyword evidence="2" id="KW-0677">Repeat</keyword>
<feature type="disulfide bond" evidence="4">
    <location>
        <begin position="775"/>
        <end position="784"/>
    </location>
</feature>
<dbReference type="CDD" id="cd00054">
    <property type="entry name" value="EGF_CA"/>
    <property type="match status" value="3"/>
</dbReference>
<dbReference type="Gene3D" id="2.10.25.10">
    <property type="entry name" value="Laminin"/>
    <property type="match status" value="3"/>
</dbReference>